<evidence type="ECO:0000256" key="1">
    <source>
        <dbReference type="ARBA" id="ARBA00004613"/>
    </source>
</evidence>
<dbReference type="SUPFAM" id="SSF52743">
    <property type="entry name" value="Subtilisin-like"/>
    <property type="match status" value="1"/>
</dbReference>
<feature type="signal peptide" evidence="11">
    <location>
        <begin position="1"/>
        <end position="37"/>
    </location>
</feature>
<dbReference type="Proteomes" id="UP000218824">
    <property type="component" value="Chromosome"/>
</dbReference>
<keyword evidence="3" id="KW-0964">Secreted</keyword>
<dbReference type="PROSITE" id="PS00138">
    <property type="entry name" value="SUBTILASE_SER"/>
    <property type="match status" value="1"/>
</dbReference>
<dbReference type="AlphaFoldDB" id="A0AAU9AI66"/>
<keyword evidence="4 10" id="KW-0645">Protease</keyword>
<dbReference type="PROSITE" id="PS51892">
    <property type="entry name" value="SUBTILASE"/>
    <property type="match status" value="1"/>
</dbReference>
<dbReference type="InterPro" id="IPR015500">
    <property type="entry name" value="Peptidase_S8_subtilisin-rel"/>
</dbReference>
<comment type="subcellular location">
    <subcellularLocation>
        <location evidence="1">Secreted</location>
    </subcellularLocation>
</comment>
<evidence type="ECO:0000256" key="4">
    <source>
        <dbReference type="ARBA" id="ARBA00022670"/>
    </source>
</evidence>
<evidence type="ECO:0000256" key="7">
    <source>
        <dbReference type="ARBA" id="ARBA00022825"/>
    </source>
</evidence>
<organism evidence="13 14">
    <name type="scientific">Lysobacter enzymogenes</name>
    <dbReference type="NCBI Taxonomy" id="69"/>
    <lineage>
        <taxon>Bacteria</taxon>
        <taxon>Pseudomonadati</taxon>
        <taxon>Pseudomonadota</taxon>
        <taxon>Gammaproteobacteria</taxon>
        <taxon>Lysobacterales</taxon>
        <taxon>Lysobacteraceae</taxon>
        <taxon>Lysobacter</taxon>
    </lineage>
</organism>
<evidence type="ECO:0000313" key="13">
    <source>
        <dbReference type="EMBL" id="BAV97513.1"/>
    </source>
</evidence>
<evidence type="ECO:0000256" key="5">
    <source>
        <dbReference type="ARBA" id="ARBA00022729"/>
    </source>
</evidence>
<dbReference type="GO" id="GO:0005576">
    <property type="term" value="C:extracellular region"/>
    <property type="evidence" value="ECO:0007669"/>
    <property type="project" value="UniProtKB-SubCell"/>
</dbReference>
<evidence type="ECO:0000256" key="6">
    <source>
        <dbReference type="ARBA" id="ARBA00022801"/>
    </source>
</evidence>
<dbReference type="FunFam" id="3.40.50.200:FF:000022">
    <property type="entry name" value="Extracellular protease"/>
    <property type="match status" value="1"/>
</dbReference>
<proteinExistence type="inferred from homology"/>
<feature type="active site" description="Charge relay system" evidence="9 10">
    <location>
        <position position="438"/>
    </location>
</feature>
<dbReference type="GO" id="GO:0006508">
    <property type="term" value="P:proteolysis"/>
    <property type="evidence" value="ECO:0007669"/>
    <property type="project" value="UniProtKB-KW"/>
</dbReference>
<dbReference type="Gene3D" id="3.40.50.200">
    <property type="entry name" value="Peptidase S8/S53 domain"/>
    <property type="match status" value="1"/>
</dbReference>
<dbReference type="PANTHER" id="PTHR43806:SF11">
    <property type="entry name" value="CEREVISIN-RELATED"/>
    <property type="match status" value="1"/>
</dbReference>
<dbReference type="InterPro" id="IPR022398">
    <property type="entry name" value="Peptidase_S8_His-AS"/>
</dbReference>
<dbReference type="GeneID" id="83063896"/>
<keyword evidence="7 10" id="KW-0720">Serine protease</keyword>
<dbReference type="Pfam" id="PF00082">
    <property type="entry name" value="Peptidase_S8"/>
    <property type="match status" value="1"/>
</dbReference>
<feature type="active site" description="Charge relay system" evidence="9 10">
    <location>
        <position position="183"/>
    </location>
</feature>
<keyword evidence="8" id="KW-0865">Zymogen</keyword>
<dbReference type="RefSeq" id="WP_096377651.1">
    <property type="nucleotide sequence ID" value="NZ_AP014940.1"/>
</dbReference>
<evidence type="ECO:0000256" key="3">
    <source>
        <dbReference type="ARBA" id="ARBA00022525"/>
    </source>
</evidence>
<evidence type="ECO:0000259" key="12">
    <source>
        <dbReference type="Pfam" id="PF00082"/>
    </source>
</evidence>
<reference evidence="13 14" key="1">
    <citation type="journal article" date="2017" name="DNA Res.">
        <title>Complete genome sequence and expression profile of the commercial lytic enzyme producer Lysobacter enzymogenes M497-1.</title>
        <authorList>
            <person name="Takami H."/>
            <person name="Toyoda A."/>
            <person name="Uchiyama I."/>
            <person name="Itoh T."/>
            <person name="Takaki Y."/>
            <person name="Arai W."/>
            <person name="Nishi S."/>
            <person name="Kawai M."/>
            <person name="Shinya K."/>
            <person name="Ikeda H."/>
        </authorList>
    </citation>
    <scope>NUCLEOTIDE SEQUENCE [LARGE SCALE GENOMIC DNA]</scope>
    <source>
        <strain evidence="13 14">M497-1</strain>
    </source>
</reference>
<feature type="chain" id="PRO_5043482270" evidence="11">
    <location>
        <begin position="38"/>
        <end position="500"/>
    </location>
</feature>
<dbReference type="PRINTS" id="PR00723">
    <property type="entry name" value="SUBTILISIN"/>
</dbReference>
<evidence type="ECO:0000313" key="14">
    <source>
        <dbReference type="Proteomes" id="UP000218824"/>
    </source>
</evidence>
<evidence type="ECO:0000256" key="8">
    <source>
        <dbReference type="ARBA" id="ARBA00023145"/>
    </source>
</evidence>
<feature type="active site" description="Charge relay system" evidence="9 10">
    <location>
        <position position="243"/>
    </location>
</feature>
<dbReference type="KEGG" id="lem:LEN_2026"/>
<dbReference type="PANTHER" id="PTHR43806">
    <property type="entry name" value="PEPTIDASE S8"/>
    <property type="match status" value="1"/>
</dbReference>
<dbReference type="PROSITE" id="PS00137">
    <property type="entry name" value="SUBTILASE_HIS"/>
    <property type="match status" value="1"/>
</dbReference>
<dbReference type="InterPro" id="IPR000209">
    <property type="entry name" value="Peptidase_S8/S53_dom"/>
</dbReference>
<dbReference type="EMBL" id="AP014940">
    <property type="protein sequence ID" value="BAV97513.1"/>
    <property type="molecule type" value="Genomic_DNA"/>
</dbReference>
<comment type="similarity">
    <text evidence="2 10">Belongs to the peptidase S8 family.</text>
</comment>
<feature type="domain" description="Peptidase S8/S53" evidence="12">
    <location>
        <begin position="174"/>
        <end position="479"/>
    </location>
</feature>
<evidence type="ECO:0000256" key="2">
    <source>
        <dbReference type="ARBA" id="ARBA00011073"/>
    </source>
</evidence>
<protein>
    <submittedName>
        <fullName evidence="13">Peptidase S8/S53 subtilisin kexin sedolisin</fullName>
    </submittedName>
</protein>
<accession>A0AAU9AI66</accession>
<dbReference type="InterPro" id="IPR036852">
    <property type="entry name" value="Peptidase_S8/S53_dom_sf"/>
</dbReference>
<name>A0AAU9AI66_LYSEN</name>
<sequence length="500" mass="50184">MSHPTLPRLHTASRALRPLALATAAVLAAVCAAPAAAATVNLAGLQAGGSYDQFIVKYRAGSSARASAVEFDAALGRAAAALPAAKGQPRLGLSHLRRMSMGADVIRADRGLDRNDAIALMKRIAADPRVEYVEPDLLMSTQLTPNDTRFNEQWHYADSAVGINGPSAWDKADGAGVVVAVVDSGYLSHTDLNANLLPGYDFVTSVNGLGLACLFAGLPSNCGGGNDGNGRDNNALDSSNIKHGTHVSGTIAAVTNNGAGVAGVARNAKIVPVRVLGNSGVGATSDIADGIVWASGGTVSGIPANPNPADVINLSLGGAQACSQTLAYRDAINAATANGSIVVVAAGNSNNDVSGFTPASCPNTITVAASDINGNRAWYSNYGAGIDITAPGGETCSPAAEFLALGESVSGKCTQNHANRGVLSTVDGNGYDFYQGTSMAAPHVAGVVALIKSVKPALNTAQVQTILTNTARPIAAAKCPGGCGPGLVDANAAVTAAQGP</sequence>
<keyword evidence="5 11" id="KW-0732">Signal</keyword>
<dbReference type="InterPro" id="IPR023828">
    <property type="entry name" value="Peptidase_S8_Ser-AS"/>
</dbReference>
<dbReference type="GO" id="GO:0004252">
    <property type="term" value="F:serine-type endopeptidase activity"/>
    <property type="evidence" value="ECO:0007669"/>
    <property type="project" value="UniProtKB-UniRule"/>
</dbReference>
<evidence type="ECO:0000256" key="10">
    <source>
        <dbReference type="PROSITE-ProRule" id="PRU01240"/>
    </source>
</evidence>
<keyword evidence="6 10" id="KW-0378">Hydrolase</keyword>
<gene>
    <name evidence="13" type="ORF">LEN_2026</name>
</gene>
<dbReference type="InterPro" id="IPR050131">
    <property type="entry name" value="Peptidase_S8_subtilisin-like"/>
</dbReference>
<evidence type="ECO:0000256" key="11">
    <source>
        <dbReference type="SAM" id="SignalP"/>
    </source>
</evidence>
<evidence type="ECO:0000256" key="9">
    <source>
        <dbReference type="PIRSR" id="PIRSR615500-1"/>
    </source>
</evidence>